<proteinExistence type="predicted"/>
<keyword evidence="2" id="KW-1185">Reference proteome</keyword>
<protein>
    <submittedName>
        <fullName evidence="1">Uncharacterized protein</fullName>
    </submittedName>
</protein>
<gene>
    <name evidence="1" type="ORF">cyc_04281</name>
</gene>
<dbReference type="VEuPathDB" id="ToxoDB:cyc_04281"/>
<evidence type="ECO:0000313" key="2">
    <source>
        <dbReference type="Proteomes" id="UP000095192"/>
    </source>
</evidence>
<evidence type="ECO:0000313" key="1">
    <source>
        <dbReference type="EMBL" id="OEH77963.1"/>
    </source>
</evidence>
<name>A0A1D3D3D7_9EIME</name>
<dbReference type="AlphaFoldDB" id="A0A1D3D3D7"/>
<dbReference type="InParanoid" id="A0A1D3D3D7"/>
<dbReference type="EMBL" id="JROU02000912">
    <property type="protein sequence ID" value="OEH77963.1"/>
    <property type="molecule type" value="Genomic_DNA"/>
</dbReference>
<comment type="caution">
    <text evidence="1">The sequence shown here is derived from an EMBL/GenBank/DDBJ whole genome shotgun (WGS) entry which is preliminary data.</text>
</comment>
<accession>A0A1D3D3D7</accession>
<dbReference type="Proteomes" id="UP000095192">
    <property type="component" value="Unassembled WGS sequence"/>
</dbReference>
<reference evidence="1 2" key="1">
    <citation type="journal article" date="2016" name="BMC Genomics">
        <title>Comparative genomics reveals Cyclospora cayetanensis possesses coccidia-like metabolism and invasion components but unique surface antigens.</title>
        <authorList>
            <person name="Liu S."/>
            <person name="Wang L."/>
            <person name="Zheng H."/>
            <person name="Xu Z."/>
            <person name="Roellig D.M."/>
            <person name="Li N."/>
            <person name="Frace M.A."/>
            <person name="Tang K."/>
            <person name="Arrowood M.J."/>
            <person name="Moss D.M."/>
            <person name="Zhang L."/>
            <person name="Feng Y."/>
            <person name="Xiao L."/>
        </authorList>
    </citation>
    <scope>NUCLEOTIDE SEQUENCE [LARGE SCALE GENOMIC DNA]</scope>
    <source>
        <strain evidence="1 2">CHN_HEN01</strain>
    </source>
</reference>
<sequence>MGDPERLTAVMVSPSPEIEVTYLPPPALPPPLSASLDLKSGYAVVLGTCIFVEKVPTDIMCDNLLLRSSAKTASIDGRQYDSGEY</sequence>
<organism evidence="1 2">
    <name type="scientific">Cyclospora cayetanensis</name>
    <dbReference type="NCBI Taxonomy" id="88456"/>
    <lineage>
        <taxon>Eukaryota</taxon>
        <taxon>Sar</taxon>
        <taxon>Alveolata</taxon>
        <taxon>Apicomplexa</taxon>
        <taxon>Conoidasida</taxon>
        <taxon>Coccidia</taxon>
        <taxon>Eucoccidiorida</taxon>
        <taxon>Eimeriorina</taxon>
        <taxon>Eimeriidae</taxon>
        <taxon>Cyclospora</taxon>
    </lineage>
</organism>